<evidence type="ECO:0000259" key="1">
    <source>
        <dbReference type="PROSITE" id="PS51832"/>
    </source>
</evidence>
<reference evidence="2 3" key="1">
    <citation type="submission" date="2024-06" db="EMBL/GenBank/DDBJ databases">
        <title>Sorghum-associated microbial communities from plants grown in Nebraska, USA.</title>
        <authorList>
            <person name="Schachtman D."/>
        </authorList>
    </citation>
    <scope>NUCLEOTIDE SEQUENCE [LARGE SCALE GENOMIC DNA]</scope>
    <source>
        <strain evidence="2 3">1288</strain>
    </source>
</reference>
<dbReference type="InterPro" id="IPR003607">
    <property type="entry name" value="HD/PDEase_dom"/>
</dbReference>
<feature type="domain" description="HD-GYP" evidence="1">
    <location>
        <begin position="117"/>
        <end position="310"/>
    </location>
</feature>
<dbReference type="NCBIfam" id="TIGR00277">
    <property type="entry name" value="HDIG"/>
    <property type="match status" value="1"/>
</dbReference>
<dbReference type="EMBL" id="JBEPME010000003">
    <property type="protein sequence ID" value="MET3657271.1"/>
    <property type="molecule type" value="Genomic_DNA"/>
</dbReference>
<dbReference type="PANTHER" id="PTHR43155">
    <property type="entry name" value="CYCLIC DI-GMP PHOSPHODIESTERASE PA4108-RELATED"/>
    <property type="match status" value="1"/>
</dbReference>
<keyword evidence="3" id="KW-1185">Reference proteome</keyword>
<dbReference type="Proteomes" id="UP001549104">
    <property type="component" value="Unassembled WGS sequence"/>
</dbReference>
<dbReference type="Pfam" id="PF13487">
    <property type="entry name" value="HD_5"/>
    <property type="match status" value="1"/>
</dbReference>
<proteinExistence type="predicted"/>
<dbReference type="RefSeq" id="WP_338653813.1">
    <property type="nucleotide sequence ID" value="NZ_CP146246.1"/>
</dbReference>
<dbReference type="InterPro" id="IPR037522">
    <property type="entry name" value="HD_GYP_dom"/>
</dbReference>
<dbReference type="CDD" id="cd00077">
    <property type="entry name" value="HDc"/>
    <property type="match status" value="1"/>
</dbReference>
<dbReference type="PANTHER" id="PTHR43155:SF2">
    <property type="entry name" value="CYCLIC DI-GMP PHOSPHODIESTERASE PA4108"/>
    <property type="match status" value="1"/>
</dbReference>
<evidence type="ECO:0000313" key="3">
    <source>
        <dbReference type="Proteomes" id="UP001549104"/>
    </source>
</evidence>
<gene>
    <name evidence="2" type="ORF">ABIC55_002358</name>
</gene>
<dbReference type="SUPFAM" id="SSF109604">
    <property type="entry name" value="HD-domain/PDEase-like"/>
    <property type="match status" value="1"/>
</dbReference>
<dbReference type="Gene3D" id="1.10.3210.10">
    <property type="entry name" value="Hypothetical protein af1432"/>
    <property type="match status" value="1"/>
</dbReference>
<comment type="caution">
    <text evidence="2">The sequence shown here is derived from an EMBL/GenBank/DDBJ whole genome shotgun (WGS) entry which is preliminary data.</text>
</comment>
<evidence type="ECO:0000313" key="2">
    <source>
        <dbReference type="EMBL" id="MET3657271.1"/>
    </source>
</evidence>
<name>A0ABV2K865_SPOPS</name>
<accession>A0ABV2K865</accession>
<dbReference type="InterPro" id="IPR006675">
    <property type="entry name" value="HDIG_dom"/>
</dbReference>
<sequence length="310" mass="35651">MYTILNQSYSNQTSEGYPVLHLGYADVVLLGRWNGLSNALYSLHKNGSFWVQYDAEDAFIESYKLLNGVVEMEYEGKRRLLEIGETIEASNYEHIISFYGKTEADILIKMEAESFEYRFFETQILQEEADAIASVDGYTYMHCNRIKDYSIEVWKQLELPTESLSTLRWGAYFHDVGKRVVPLEILNKPGKLTAEEWEIMKTHTTEGAKIMREHAVEWLADTAFIVEQHHERHDGKGYPYGLKGDEIALESAIVSVVDAFDAMTTDRVYKKALSIQEAVKELEGGRGTQFNPKVVDAFIEILKKNQFNWK</sequence>
<dbReference type="SMART" id="SM00471">
    <property type="entry name" value="HDc"/>
    <property type="match status" value="1"/>
</dbReference>
<organism evidence="2 3">
    <name type="scientific">Sporosarcina psychrophila</name>
    <name type="common">Bacillus psychrophilus</name>
    <dbReference type="NCBI Taxonomy" id="1476"/>
    <lineage>
        <taxon>Bacteria</taxon>
        <taxon>Bacillati</taxon>
        <taxon>Bacillota</taxon>
        <taxon>Bacilli</taxon>
        <taxon>Bacillales</taxon>
        <taxon>Caryophanaceae</taxon>
        <taxon>Sporosarcina</taxon>
    </lineage>
</organism>
<protein>
    <submittedName>
        <fullName evidence="2">Nucleotidyltransferase with HDIG domain</fullName>
    </submittedName>
</protein>
<dbReference type="PROSITE" id="PS51832">
    <property type="entry name" value="HD_GYP"/>
    <property type="match status" value="1"/>
</dbReference>